<dbReference type="InterPro" id="IPR006693">
    <property type="entry name" value="AB_hydrolase_lipase"/>
</dbReference>
<gene>
    <name evidence="5" type="ORF">BOKJ2_LOCUS4785</name>
</gene>
<sequence length="374" mass="42839">MDTAQIAKHYGYPVETHKVQTDDGYLIDVHRIPSPRNTKLPNQYPLILMHGLELTSASWILNGQNGSAGFYFADAGFDVWLANVRGNKYGRKHVKMNILDRNFWDFCYDQMAEYDIPAIVEYVKLVSKKKQVQFLGYSQGALLLLAKLSMDPGFSQNIQRFYAVAPVTRVRNLKGPMAAIGRFHNAFPLIWQGNVPGEYMNDALLLRPLSALFCRSPLTRHLCTQHIIDYTGPHWHLNASRIGVYTAHSNSGTSMMNMLHYYQSLETDEFQKYDFGEAENVKNYGQQYPPIYDLASISDSPIHVFSSPDDWLANEKDVDGYLLKRLKPEVVAEVTKLQHYGHIDFLWGGRSIEDIYRPIAERARDLDGLKLRIR</sequence>
<comment type="similarity">
    <text evidence="1 2">Belongs to the AB hydrolase superfamily. Lipase family.</text>
</comment>
<dbReference type="EMBL" id="CAJFCW020000002">
    <property type="protein sequence ID" value="CAG9098512.1"/>
    <property type="molecule type" value="Genomic_DNA"/>
</dbReference>
<keyword evidence="2" id="KW-0442">Lipid degradation</keyword>
<dbReference type="InterPro" id="IPR029058">
    <property type="entry name" value="AB_hydrolase_fold"/>
</dbReference>
<keyword evidence="6" id="KW-1185">Reference proteome</keyword>
<keyword evidence="2" id="KW-0443">Lipid metabolism</keyword>
<reference evidence="5" key="1">
    <citation type="submission" date="2020-09" db="EMBL/GenBank/DDBJ databases">
        <authorList>
            <person name="Kikuchi T."/>
        </authorList>
    </citation>
    <scope>NUCLEOTIDE SEQUENCE</scope>
    <source>
        <strain evidence="5">SH1</strain>
    </source>
</reference>
<evidence type="ECO:0000313" key="6">
    <source>
        <dbReference type="Proteomes" id="UP000614601"/>
    </source>
</evidence>
<dbReference type="SUPFAM" id="SSF53474">
    <property type="entry name" value="alpha/beta-Hydrolases"/>
    <property type="match status" value="1"/>
</dbReference>
<dbReference type="InterPro" id="IPR025483">
    <property type="entry name" value="Lipase_euk"/>
</dbReference>
<feature type="active site" description="Charge relay system" evidence="3">
    <location>
        <position position="310"/>
    </location>
</feature>
<dbReference type="FunFam" id="3.40.50.1820:FF:000179">
    <property type="entry name" value="Lipase"/>
    <property type="match status" value="1"/>
</dbReference>
<dbReference type="Proteomes" id="UP000614601">
    <property type="component" value="Unassembled WGS sequence"/>
</dbReference>
<dbReference type="PIRSF" id="PIRSF000862">
    <property type="entry name" value="Steryl_ester_lip"/>
    <property type="match status" value="1"/>
</dbReference>
<feature type="domain" description="Partial AB-hydrolase lipase" evidence="4">
    <location>
        <begin position="3"/>
        <end position="63"/>
    </location>
</feature>
<dbReference type="Gene3D" id="3.40.50.1820">
    <property type="entry name" value="alpha/beta hydrolase"/>
    <property type="match status" value="1"/>
</dbReference>
<evidence type="ECO:0000259" key="4">
    <source>
        <dbReference type="Pfam" id="PF04083"/>
    </source>
</evidence>
<dbReference type="Pfam" id="PF04083">
    <property type="entry name" value="Abhydro_lipase"/>
    <property type="match status" value="1"/>
</dbReference>
<comment type="caution">
    <text evidence="5">The sequence shown here is derived from an EMBL/GenBank/DDBJ whole genome shotgun (WGS) entry which is preliminary data.</text>
</comment>
<evidence type="ECO:0000256" key="1">
    <source>
        <dbReference type="ARBA" id="ARBA00010701"/>
    </source>
</evidence>
<dbReference type="GO" id="GO:0016042">
    <property type="term" value="P:lipid catabolic process"/>
    <property type="evidence" value="ECO:0007669"/>
    <property type="project" value="UniProtKB-KW"/>
</dbReference>
<dbReference type="AlphaFoldDB" id="A0A811KB35"/>
<proteinExistence type="inferred from homology"/>
<keyword evidence="2" id="KW-0378">Hydrolase</keyword>
<feature type="active site" description="Nucleophile" evidence="3">
    <location>
        <position position="138"/>
    </location>
</feature>
<dbReference type="Proteomes" id="UP000783686">
    <property type="component" value="Unassembled WGS sequence"/>
</dbReference>
<organism evidence="5 6">
    <name type="scientific">Bursaphelenchus okinawaensis</name>
    <dbReference type="NCBI Taxonomy" id="465554"/>
    <lineage>
        <taxon>Eukaryota</taxon>
        <taxon>Metazoa</taxon>
        <taxon>Ecdysozoa</taxon>
        <taxon>Nematoda</taxon>
        <taxon>Chromadorea</taxon>
        <taxon>Rhabditida</taxon>
        <taxon>Tylenchina</taxon>
        <taxon>Tylenchomorpha</taxon>
        <taxon>Aphelenchoidea</taxon>
        <taxon>Aphelenchoididae</taxon>
        <taxon>Bursaphelenchus</taxon>
    </lineage>
</organism>
<dbReference type="GO" id="GO:0016788">
    <property type="term" value="F:hydrolase activity, acting on ester bonds"/>
    <property type="evidence" value="ECO:0007669"/>
    <property type="project" value="InterPro"/>
</dbReference>
<protein>
    <recommendedName>
        <fullName evidence="2">Lipase</fullName>
    </recommendedName>
</protein>
<evidence type="ECO:0000256" key="2">
    <source>
        <dbReference type="PIRNR" id="PIRNR000862"/>
    </source>
</evidence>
<feature type="active site" description="Charge relay system" evidence="3">
    <location>
        <position position="342"/>
    </location>
</feature>
<dbReference type="PANTHER" id="PTHR11005">
    <property type="entry name" value="LYSOSOMAL ACID LIPASE-RELATED"/>
    <property type="match status" value="1"/>
</dbReference>
<dbReference type="OrthoDB" id="9974421at2759"/>
<dbReference type="EMBL" id="CAJFDH010000002">
    <property type="protein sequence ID" value="CAD5212984.1"/>
    <property type="molecule type" value="Genomic_DNA"/>
</dbReference>
<name>A0A811KB35_9BILA</name>
<evidence type="ECO:0000313" key="5">
    <source>
        <dbReference type="EMBL" id="CAD5212984.1"/>
    </source>
</evidence>
<accession>A0A811KB35</accession>
<evidence type="ECO:0000256" key="3">
    <source>
        <dbReference type="PIRSR" id="PIRSR000862-1"/>
    </source>
</evidence>